<dbReference type="OrthoDB" id="3687123at2"/>
<dbReference type="EMBL" id="SGJB01000004">
    <property type="protein sequence ID" value="TQQ85106.1"/>
    <property type="molecule type" value="Genomic_DNA"/>
</dbReference>
<comment type="caution">
    <text evidence="1">The sequence shown here is derived from an EMBL/GenBank/DDBJ whole genome shotgun (WGS) entry which is preliminary data.</text>
</comment>
<keyword evidence="2" id="KW-1185">Reference proteome</keyword>
<name>A0A544QWN1_9FIRM</name>
<sequence length="145" mass="16781">MLDRVSIDRKYKELPGEIALIDKIKNKNIETFKYNIDIFMLAFDLGIKDGHRTPLKNKMGFVRDNSIGDSELYCMKAAILPDLIEEGMEKEINNTDEIYKIIEEYANTGFSILDKIISEIDGCEEDTFIYKLIEIMDEEISNIDL</sequence>
<protein>
    <recommendedName>
        <fullName evidence="3">Dnd system-associated protein 4</fullName>
    </recommendedName>
</protein>
<evidence type="ECO:0000313" key="1">
    <source>
        <dbReference type="EMBL" id="TQQ85106.1"/>
    </source>
</evidence>
<organism evidence="1 2">
    <name type="scientific">Peptacetobacter hominis</name>
    <dbReference type="NCBI Taxonomy" id="2743610"/>
    <lineage>
        <taxon>Bacteria</taxon>
        <taxon>Bacillati</taxon>
        <taxon>Bacillota</taxon>
        <taxon>Clostridia</taxon>
        <taxon>Peptostreptococcales</taxon>
        <taxon>Peptostreptococcaceae</taxon>
        <taxon>Peptacetobacter</taxon>
    </lineage>
</organism>
<dbReference type="RefSeq" id="WP_142535463.1">
    <property type="nucleotide sequence ID" value="NZ_SGJB01000004.1"/>
</dbReference>
<dbReference type="Proteomes" id="UP000317863">
    <property type="component" value="Unassembled WGS sequence"/>
</dbReference>
<proteinExistence type="predicted"/>
<dbReference type="AlphaFoldDB" id="A0A544QWN1"/>
<evidence type="ECO:0000313" key="2">
    <source>
        <dbReference type="Proteomes" id="UP000317863"/>
    </source>
</evidence>
<gene>
    <name evidence="1" type="ORF">EXD82_03145</name>
</gene>
<evidence type="ECO:0008006" key="3">
    <source>
        <dbReference type="Google" id="ProtNLM"/>
    </source>
</evidence>
<accession>A0A544QWN1</accession>
<reference evidence="1 2" key="1">
    <citation type="submission" date="2019-02" db="EMBL/GenBank/DDBJ databases">
        <title>Peptostreptococcaceae bacterium ZHW00191 nov., a new bacterium isolated from the human gut.</title>
        <authorList>
            <person name="Zhou H.-W."/>
            <person name="Chen X.-J."/>
        </authorList>
    </citation>
    <scope>NUCLEOTIDE SEQUENCE [LARGE SCALE GENOMIC DNA]</scope>
    <source>
        <strain evidence="1 2">ZHW00191</strain>
    </source>
</reference>